<proteinExistence type="predicted"/>
<gene>
    <name evidence="3" type="ORF">BE15_23285</name>
</gene>
<dbReference type="OrthoDB" id="5513756at2"/>
<dbReference type="PROSITE" id="PS50110">
    <property type="entry name" value="RESPONSE_REGULATORY"/>
    <property type="match status" value="1"/>
</dbReference>
<feature type="domain" description="Response regulatory" evidence="2">
    <location>
        <begin position="8"/>
        <end position="117"/>
    </location>
</feature>
<dbReference type="AlphaFoldDB" id="A0A150Q8T6"/>
<evidence type="ECO:0000256" key="1">
    <source>
        <dbReference type="PROSITE-ProRule" id="PRU00169"/>
    </source>
</evidence>
<dbReference type="SUPFAM" id="SSF52172">
    <property type="entry name" value="CheY-like"/>
    <property type="match status" value="1"/>
</dbReference>
<protein>
    <recommendedName>
        <fullName evidence="2">Response regulatory domain-containing protein</fullName>
    </recommendedName>
</protein>
<dbReference type="RefSeq" id="WP_061611719.1">
    <property type="nucleotide sequence ID" value="NZ_JEMA01000915.1"/>
</dbReference>
<accession>A0A150Q8T6</accession>
<dbReference type="GO" id="GO:0000160">
    <property type="term" value="P:phosphorelay signal transduction system"/>
    <property type="evidence" value="ECO:0007669"/>
    <property type="project" value="InterPro"/>
</dbReference>
<evidence type="ECO:0000313" key="4">
    <source>
        <dbReference type="Proteomes" id="UP000075260"/>
    </source>
</evidence>
<dbReference type="InterPro" id="IPR011006">
    <property type="entry name" value="CheY-like_superfamily"/>
</dbReference>
<comment type="caution">
    <text evidence="3">The sequence shown here is derived from an EMBL/GenBank/DDBJ whole genome shotgun (WGS) entry which is preliminary data.</text>
</comment>
<evidence type="ECO:0000313" key="3">
    <source>
        <dbReference type="EMBL" id="KYF64395.1"/>
    </source>
</evidence>
<dbReference type="Gene3D" id="3.40.50.2300">
    <property type="match status" value="1"/>
</dbReference>
<dbReference type="EMBL" id="JEMA01000915">
    <property type="protein sequence ID" value="KYF64395.1"/>
    <property type="molecule type" value="Genomic_DNA"/>
</dbReference>
<organism evidence="3 4">
    <name type="scientific">Sorangium cellulosum</name>
    <name type="common">Polyangium cellulosum</name>
    <dbReference type="NCBI Taxonomy" id="56"/>
    <lineage>
        <taxon>Bacteria</taxon>
        <taxon>Pseudomonadati</taxon>
        <taxon>Myxococcota</taxon>
        <taxon>Polyangia</taxon>
        <taxon>Polyangiales</taxon>
        <taxon>Polyangiaceae</taxon>
        <taxon>Sorangium</taxon>
    </lineage>
</organism>
<name>A0A150Q8T6_SORCE</name>
<sequence length="124" mass="13596">MEIESTTRVLVIDDDASNSQPLVHFLSCRDYTVETCCGLDHARDVLARWRPHVMVLVPRDDAGVHSEMEELRRMSPRVPVVVLTLVAGPQMMLDMEAFAPTVPACPSRGLAYIESAVADASAMG</sequence>
<comment type="caution">
    <text evidence="1">Lacks conserved residue(s) required for the propagation of feature annotation.</text>
</comment>
<dbReference type="InterPro" id="IPR001789">
    <property type="entry name" value="Sig_transdc_resp-reg_receiver"/>
</dbReference>
<reference evidence="3 4" key="1">
    <citation type="submission" date="2014-02" db="EMBL/GenBank/DDBJ databases">
        <title>The small core and large imbalanced accessory genome model reveals a collaborative survival strategy of Sorangium cellulosum strains in nature.</title>
        <authorList>
            <person name="Han K."/>
            <person name="Peng R."/>
            <person name="Blom J."/>
            <person name="Li Y.-Z."/>
        </authorList>
    </citation>
    <scope>NUCLEOTIDE SEQUENCE [LARGE SCALE GENOMIC DNA]</scope>
    <source>
        <strain evidence="3 4">So0008-312</strain>
    </source>
</reference>
<dbReference type="Proteomes" id="UP000075260">
    <property type="component" value="Unassembled WGS sequence"/>
</dbReference>
<evidence type="ECO:0000259" key="2">
    <source>
        <dbReference type="PROSITE" id="PS50110"/>
    </source>
</evidence>